<feature type="region of interest" description="Disordered" evidence="1">
    <location>
        <begin position="47"/>
        <end position="69"/>
    </location>
</feature>
<evidence type="ECO:0000256" key="1">
    <source>
        <dbReference type="SAM" id="MobiDB-lite"/>
    </source>
</evidence>
<feature type="compositionally biased region" description="Basic and acidic residues" evidence="1">
    <location>
        <begin position="174"/>
        <end position="191"/>
    </location>
</feature>
<accession>A0A645AHU9</accession>
<reference evidence="2" key="1">
    <citation type="submission" date="2019-08" db="EMBL/GenBank/DDBJ databases">
        <authorList>
            <person name="Kucharzyk K."/>
            <person name="Murdoch R.W."/>
            <person name="Higgins S."/>
            <person name="Loffler F."/>
        </authorList>
    </citation>
    <scope>NUCLEOTIDE SEQUENCE</scope>
</reference>
<feature type="region of interest" description="Disordered" evidence="1">
    <location>
        <begin position="165"/>
        <end position="191"/>
    </location>
</feature>
<gene>
    <name evidence="2" type="ORF">SDC9_97172</name>
</gene>
<dbReference type="AlphaFoldDB" id="A0A645AHU9"/>
<organism evidence="2">
    <name type="scientific">bioreactor metagenome</name>
    <dbReference type="NCBI Taxonomy" id="1076179"/>
    <lineage>
        <taxon>unclassified sequences</taxon>
        <taxon>metagenomes</taxon>
        <taxon>ecological metagenomes</taxon>
    </lineage>
</organism>
<evidence type="ECO:0000313" key="2">
    <source>
        <dbReference type="EMBL" id="MPM50433.1"/>
    </source>
</evidence>
<proteinExistence type="predicted"/>
<protein>
    <submittedName>
        <fullName evidence="2">Uncharacterized protein</fullName>
    </submittedName>
</protein>
<comment type="caution">
    <text evidence="2">The sequence shown here is derived from an EMBL/GenBank/DDBJ whole genome shotgun (WGS) entry which is preliminary data.</text>
</comment>
<feature type="region of interest" description="Disordered" evidence="1">
    <location>
        <begin position="249"/>
        <end position="279"/>
    </location>
</feature>
<sequence>MVGALLVIGQREQRERCRRRLGLPHRLERRQLGLLVLGHRVARLVAEDDHRTRRGQPEGSSNAEGTAGEFDMHAAQQVPGTDAEDEDRAGDVAGRHGMDELRLRRRVEQQIGERGHLHAHGDETELGPDRVLHPAVGDQDPQRREVRGDAGQVVDHQVAALRQAVPAEEEETDEGRFEEEGHQPLDRQRRAEDVADVVRVISPVGAELELHGDAGGDAEREVDAEQLAPELGHVAVDFLAAHHIDRFHDGQQDRQTQRQGNEEEMVKSSGRELQPRQVDDCRVDHDDTPWLMRWLDSPIPASARRRHGASKNATLSLVCMHPPA</sequence>
<dbReference type="EMBL" id="VSSQ01012970">
    <property type="protein sequence ID" value="MPM50433.1"/>
    <property type="molecule type" value="Genomic_DNA"/>
</dbReference>
<name>A0A645AHU9_9ZZZZ</name>